<gene>
    <name evidence="6" type="primary">pflD1</name>
    <name evidence="6" type="ordered locus">HRM2_04250</name>
</gene>
<proteinExistence type="predicted"/>
<dbReference type="KEGG" id="dat:HRM2_04250"/>
<dbReference type="STRING" id="177437.HRM2_04250"/>
<keyword evidence="2" id="KW-0456">Lyase</keyword>
<keyword evidence="6" id="KW-0808">Transferase</keyword>
<dbReference type="RefSeq" id="WP_012662792.1">
    <property type="nucleotide sequence ID" value="NC_012108.1"/>
</dbReference>
<evidence type="ECO:0000259" key="4">
    <source>
        <dbReference type="PROSITE" id="PS51149"/>
    </source>
</evidence>
<dbReference type="EMBL" id="CP001087">
    <property type="protein sequence ID" value="ACN13543.1"/>
    <property type="molecule type" value="Genomic_DNA"/>
</dbReference>
<dbReference type="InterPro" id="IPR050012">
    <property type="entry name" value="Glycl_HYPD"/>
</dbReference>
<accession>C0QGR8</accession>
<name>C0QGR8_DESAH</name>
<keyword evidence="7" id="KW-1185">Reference proteome</keyword>
<dbReference type="OrthoDB" id="9803969at2"/>
<feature type="modified residue" description="Glycine radical" evidence="3">
    <location>
        <position position="764"/>
    </location>
</feature>
<keyword evidence="6" id="KW-0012">Acyltransferase</keyword>
<dbReference type="EC" id="2.3.1.54" evidence="6"/>
<dbReference type="Pfam" id="PF01228">
    <property type="entry name" value="Gly_radical"/>
    <property type="match status" value="1"/>
</dbReference>
<feature type="domain" description="PFL" evidence="5">
    <location>
        <begin position="6"/>
        <end position="662"/>
    </location>
</feature>
<dbReference type="InterPro" id="IPR051215">
    <property type="entry name" value="GRE"/>
</dbReference>
<dbReference type="CDD" id="cd01677">
    <property type="entry name" value="PFL2_DhaB_BssA"/>
    <property type="match status" value="1"/>
</dbReference>
<dbReference type="AlphaFoldDB" id="C0QGR8"/>
<evidence type="ECO:0000256" key="2">
    <source>
        <dbReference type="ARBA" id="ARBA00023239"/>
    </source>
</evidence>
<dbReference type="Pfam" id="PF02901">
    <property type="entry name" value="PFL-like"/>
    <property type="match status" value="1"/>
</dbReference>
<evidence type="ECO:0000313" key="7">
    <source>
        <dbReference type="Proteomes" id="UP000000442"/>
    </source>
</evidence>
<dbReference type="InterPro" id="IPR001150">
    <property type="entry name" value="Gly_radical"/>
</dbReference>
<evidence type="ECO:0000259" key="5">
    <source>
        <dbReference type="PROSITE" id="PS51554"/>
    </source>
</evidence>
<dbReference type="NCBIfam" id="NF043068">
    <property type="entry name" value="glycl_HYPD"/>
    <property type="match status" value="1"/>
</dbReference>
<dbReference type="PANTHER" id="PTHR43641">
    <property type="entry name" value="FORMATE ACETYLTRANSFERASE 3-RELATED"/>
    <property type="match status" value="1"/>
</dbReference>
<evidence type="ECO:0000313" key="6">
    <source>
        <dbReference type="EMBL" id="ACN13543.1"/>
    </source>
</evidence>
<feature type="domain" description="Glycine radical" evidence="4">
    <location>
        <begin position="669"/>
        <end position="788"/>
    </location>
</feature>
<sequence>MASLTERILRLKEKSRNAEVWIDPERAQIITDFYSENAGKYSIPVLRARSFKNLMEKKELYLGDEELIVGERGRAPKLIPTFPEIACHSIKDLKVLNSQNRIPYNVSPKTIKIYEKKVIPYWDGAALRDRMFNQLSDEWQTIYNCGLITETMEQRAPGSMALDERMFGMGLKKAKQEIEEAIKNLDFLNDFEAIDKREQLTAMAITCDGMMIYAKRYADMLEKKSSEETNKKRKKEFEKMADVCRNVPANKPRDLWEVLQMSWFMHIGVITESNGWDACNPGHVDRHFFPYYKKSLETGQLDEESAKELLCAWWIKYNNHPAPAKYGVSALESGTYNDFVNISLGGITTDGKDAVNDLSYIFLEILDEIEFIQPQVHVLLSRMNPEHFLKEACKVIRKGRGFPAMFNAEAVIEQQLRVGKTISDARGGGICGCVETTCYGKEAAPLIGYINIAKILELTLQNGFDTRTKKQVGPKTGNVKDFNSYEELMEAFKKQARYIIDTKLVGSQYLIQMFAKYVPQPFLSVLIEGCVESGKDYNDGGPKYNVSILPGVGIGTVTDSLSAIKKHVFDESTYSMGEVIEALNADWQKSEEMRLTFANKTPRYGNDNDYADSIMREVSDFFIDTVDGIKDSRGGTYRMNMLPTTCHMYFGEVTGATCDGRRAGKPLSEGISPVQGADLCGPTASLKSAAKMDHSRTCGTLLNMKFLPDVLKGDIGIHKLASLIRTYFTYGGHHIQFNVCDAKTLQLAQKTPEDYNDLIVRVAGYSDYFNAIGKDLQDEIIQRYAHEA</sequence>
<dbReference type="eggNOG" id="COG1882">
    <property type="taxonomic scope" value="Bacteria"/>
</dbReference>
<dbReference type="GO" id="GO:0016835">
    <property type="term" value="F:carbon-oxygen lyase activity"/>
    <property type="evidence" value="ECO:0007669"/>
    <property type="project" value="InterPro"/>
</dbReference>
<keyword evidence="1 3" id="KW-0556">Organic radical</keyword>
<dbReference type="PROSITE" id="PS51149">
    <property type="entry name" value="GLY_RADICAL_2"/>
    <property type="match status" value="1"/>
</dbReference>
<dbReference type="SUPFAM" id="SSF51998">
    <property type="entry name" value="PFL-like glycyl radical enzymes"/>
    <property type="match status" value="1"/>
</dbReference>
<organism evidence="6 7">
    <name type="scientific">Desulforapulum autotrophicum (strain ATCC 43914 / DSM 3382 / VKM B-1955 / HRM2)</name>
    <name type="common">Desulfobacterium autotrophicum</name>
    <dbReference type="NCBI Taxonomy" id="177437"/>
    <lineage>
        <taxon>Bacteria</taxon>
        <taxon>Pseudomonadati</taxon>
        <taxon>Thermodesulfobacteriota</taxon>
        <taxon>Desulfobacteria</taxon>
        <taxon>Desulfobacterales</taxon>
        <taxon>Desulfobacteraceae</taxon>
        <taxon>Desulforapulum</taxon>
    </lineage>
</organism>
<protein>
    <submittedName>
        <fullName evidence="6">PflD1</fullName>
        <ecNumber evidence="6">2.3.1.54</ecNumber>
    </submittedName>
</protein>
<dbReference type="HOGENOM" id="CLU_009096_0_1_7"/>
<dbReference type="Gene3D" id="3.20.70.20">
    <property type="match status" value="1"/>
</dbReference>
<evidence type="ECO:0000256" key="1">
    <source>
        <dbReference type="ARBA" id="ARBA00022818"/>
    </source>
</evidence>
<dbReference type="GO" id="GO:0005829">
    <property type="term" value="C:cytosol"/>
    <property type="evidence" value="ECO:0007669"/>
    <property type="project" value="TreeGrafter"/>
</dbReference>
<evidence type="ECO:0000256" key="3">
    <source>
        <dbReference type="PROSITE-ProRule" id="PRU00493"/>
    </source>
</evidence>
<dbReference type="InterPro" id="IPR004184">
    <property type="entry name" value="PFL_dom"/>
</dbReference>
<dbReference type="GO" id="GO:0008861">
    <property type="term" value="F:formate C-acetyltransferase activity"/>
    <property type="evidence" value="ECO:0007669"/>
    <property type="project" value="UniProtKB-EC"/>
</dbReference>
<reference evidence="6 7" key="1">
    <citation type="journal article" date="2009" name="Environ. Microbiol.">
        <title>Genome sequence of Desulfobacterium autotrophicum HRM2, a marine sulfate reducer oxidizing organic carbon completely to carbon dioxide.</title>
        <authorList>
            <person name="Strittmatter A.W."/>
            <person name="Liesegang H."/>
            <person name="Rabus R."/>
            <person name="Decker I."/>
            <person name="Amann J."/>
            <person name="Andres S."/>
            <person name="Henne A."/>
            <person name="Fricke W.F."/>
            <person name="Martinez-Arias R."/>
            <person name="Bartels D."/>
            <person name="Goesmann A."/>
            <person name="Krause L."/>
            <person name="Puehler A."/>
            <person name="Klenk H.P."/>
            <person name="Richter M."/>
            <person name="Schuler M."/>
            <person name="Gloeckner F.O."/>
            <person name="Meyerdierks A."/>
            <person name="Gottschalk G."/>
            <person name="Amann R."/>
        </authorList>
    </citation>
    <scope>NUCLEOTIDE SEQUENCE [LARGE SCALE GENOMIC DNA]</scope>
    <source>
        <strain evidence="7">ATCC 43914 / DSM 3382 / HRM2</strain>
    </source>
</reference>
<dbReference type="PANTHER" id="PTHR43641:SF2">
    <property type="entry name" value="DEHYDRATASE YBIW-RELATED"/>
    <property type="match status" value="1"/>
</dbReference>
<dbReference type="PROSITE" id="PS51554">
    <property type="entry name" value="PFL"/>
    <property type="match status" value="1"/>
</dbReference>
<dbReference type="Proteomes" id="UP000000442">
    <property type="component" value="Chromosome"/>
</dbReference>